<reference evidence="1 2" key="1">
    <citation type="journal article" date="2023" name="PLoS ONE">
        <title>Genome-based metabolic and phylogenomic analysis of three Terrisporobacter species.</title>
        <authorList>
            <person name="Boer T."/>
            <person name="Bengelsdorf F.R."/>
            <person name="Bomeke M."/>
            <person name="Daniel R."/>
            <person name="Poehlein A."/>
        </authorList>
    </citation>
    <scope>NUCLEOTIDE SEQUENCE [LARGE SCALE GENOMIC DNA]</scope>
    <source>
        <strain evidence="1 2">DSM 1288</strain>
    </source>
</reference>
<keyword evidence="2" id="KW-1185">Reference proteome</keyword>
<name>A0ABZ2EWU6_9FIRM</name>
<evidence type="ECO:0000313" key="2">
    <source>
        <dbReference type="Proteomes" id="UP001348492"/>
    </source>
</evidence>
<evidence type="ECO:0000313" key="1">
    <source>
        <dbReference type="EMBL" id="WWD84142.1"/>
    </source>
</evidence>
<dbReference type="EMBL" id="CP117523">
    <property type="protein sequence ID" value="WWD84142.1"/>
    <property type="molecule type" value="Genomic_DNA"/>
</dbReference>
<protein>
    <recommendedName>
        <fullName evidence="3">Toxin-antitoxin system, antitoxin component, ribbon-helix-helix domain protein</fullName>
    </recommendedName>
</protein>
<organism evidence="1 2">
    <name type="scientific">Terrisporobacter glycolicus ATCC 14880 = DSM 1288</name>
    <dbReference type="NCBI Taxonomy" id="1121315"/>
    <lineage>
        <taxon>Bacteria</taxon>
        <taxon>Bacillati</taxon>
        <taxon>Bacillota</taxon>
        <taxon>Clostridia</taxon>
        <taxon>Peptostreptococcales</taxon>
        <taxon>Peptostreptococcaceae</taxon>
        <taxon>Terrisporobacter</taxon>
    </lineage>
</organism>
<evidence type="ECO:0008006" key="3">
    <source>
        <dbReference type="Google" id="ProtNLM"/>
    </source>
</evidence>
<accession>A0ABZ2EWU6</accession>
<sequence>MFDPMKELMEKFAKEEDRQRREIEQNPLAAYSTTELKKELRRRKGKLK</sequence>
<gene>
    <name evidence="1" type="ORF">TEGL_25650</name>
</gene>
<dbReference type="Proteomes" id="UP001348492">
    <property type="component" value="Chromosome"/>
</dbReference>
<dbReference type="RefSeq" id="WP_018592602.1">
    <property type="nucleotide sequence ID" value="NZ_CP117523.1"/>
</dbReference>
<proteinExistence type="predicted"/>